<evidence type="ECO:0000256" key="12">
    <source>
        <dbReference type="ARBA" id="ARBA00033368"/>
    </source>
</evidence>
<evidence type="ECO:0000256" key="3">
    <source>
        <dbReference type="ARBA" id="ARBA00004729"/>
    </source>
</evidence>
<protein>
    <recommendedName>
        <fullName evidence="6">3-isopropylmalate dehydratase</fullName>
        <ecNumber evidence="6">4.2.1.33</ecNumber>
    </recommendedName>
    <alternativeName>
        <fullName evidence="11">Alpha-IPM isomerase</fullName>
    </alternativeName>
    <alternativeName>
        <fullName evidence="12">Isopropylmalate isomerase</fullName>
    </alternativeName>
</protein>
<dbReference type="NCBIfam" id="NF002458">
    <property type="entry name" value="PRK01641.1"/>
    <property type="match status" value="1"/>
</dbReference>
<gene>
    <name evidence="14" type="primary">leuD_9</name>
    <name evidence="14" type="ORF">GALL_475100</name>
</gene>
<dbReference type="SUPFAM" id="SSF52016">
    <property type="entry name" value="LeuD/IlvD-like"/>
    <property type="match status" value="1"/>
</dbReference>
<comment type="caution">
    <text evidence="14">The sequence shown here is derived from an EMBL/GenBank/DDBJ whole genome shotgun (WGS) entry which is preliminary data.</text>
</comment>
<dbReference type="AlphaFoldDB" id="A0A1J5Q049"/>
<accession>A0A1J5Q049</accession>
<dbReference type="InterPro" id="IPR004431">
    <property type="entry name" value="3-IsopropMal_deHydase_ssu"/>
</dbReference>
<dbReference type="PANTHER" id="PTHR43345">
    <property type="entry name" value="3-ISOPROPYLMALATE DEHYDRATASE SMALL SUBUNIT 2-RELATED-RELATED"/>
    <property type="match status" value="1"/>
</dbReference>
<dbReference type="CDD" id="cd01577">
    <property type="entry name" value="IPMI_Swivel"/>
    <property type="match status" value="1"/>
</dbReference>
<comment type="function">
    <text evidence="2">Catalyzes the isomerization between 2-isopropylmalate and 3-isopropylmalate, via the formation of 2-isopropylmaleate.</text>
</comment>
<comment type="subunit">
    <text evidence="5">Heterodimer of LeuC and LeuD.</text>
</comment>
<evidence type="ECO:0000256" key="1">
    <source>
        <dbReference type="ARBA" id="ARBA00000491"/>
    </source>
</evidence>
<organism evidence="14">
    <name type="scientific">mine drainage metagenome</name>
    <dbReference type="NCBI Taxonomy" id="410659"/>
    <lineage>
        <taxon>unclassified sequences</taxon>
        <taxon>metagenomes</taxon>
        <taxon>ecological metagenomes</taxon>
    </lineage>
</organism>
<dbReference type="PANTHER" id="PTHR43345:SF5">
    <property type="entry name" value="3-ISOPROPYLMALATE DEHYDRATASE SMALL SUBUNIT"/>
    <property type="match status" value="1"/>
</dbReference>
<evidence type="ECO:0000256" key="11">
    <source>
        <dbReference type="ARBA" id="ARBA00031631"/>
    </source>
</evidence>
<comment type="catalytic activity">
    <reaction evidence="1">
        <text>(2R,3S)-3-isopropylmalate = (2S)-2-isopropylmalate</text>
        <dbReference type="Rhea" id="RHEA:32287"/>
        <dbReference type="ChEBI" id="CHEBI:1178"/>
        <dbReference type="ChEBI" id="CHEBI:35121"/>
        <dbReference type="EC" id="4.2.1.33"/>
    </reaction>
</comment>
<evidence type="ECO:0000259" key="13">
    <source>
        <dbReference type="Pfam" id="PF00694"/>
    </source>
</evidence>
<evidence type="ECO:0000256" key="6">
    <source>
        <dbReference type="ARBA" id="ARBA00011998"/>
    </source>
</evidence>
<evidence type="ECO:0000256" key="9">
    <source>
        <dbReference type="ARBA" id="ARBA00023239"/>
    </source>
</evidence>
<dbReference type="InterPro" id="IPR000573">
    <property type="entry name" value="AconitaseA/IPMdHydase_ssu_swvl"/>
</dbReference>
<dbReference type="UniPathway" id="UPA00048">
    <property type="reaction ID" value="UER00071"/>
</dbReference>
<keyword evidence="10" id="KW-0100">Branched-chain amino acid biosynthesis</keyword>
<keyword evidence="7" id="KW-0432">Leucine biosynthesis</keyword>
<evidence type="ECO:0000256" key="10">
    <source>
        <dbReference type="ARBA" id="ARBA00023304"/>
    </source>
</evidence>
<proteinExistence type="inferred from homology"/>
<dbReference type="GO" id="GO:0009098">
    <property type="term" value="P:L-leucine biosynthetic process"/>
    <property type="evidence" value="ECO:0007669"/>
    <property type="project" value="UniProtKB-UniPathway"/>
</dbReference>
<comment type="pathway">
    <text evidence="3">Amino-acid biosynthesis; L-leucine biosynthesis; L-leucine from 3-methyl-2-oxobutanoate: step 2/4.</text>
</comment>
<dbReference type="InterPro" id="IPR015928">
    <property type="entry name" value="Aconitase/3IPM_dehydase_swvl"/>
</dbReference>
<keyword evidence="8" id="KW-0028">Amino-acid biosynthesis</keyword>
<name>A0A1J5Q049_9ZZZZ</name>
<sequence>MEPFKRIDAVGLPVASPNVDTDQIIPARYLWHPKSDGYGQWLFNDLRFAEDGKEKPDFVLNQPRYAGAKVLVADRNFGCGSSREHAVWALYDHGFRVVIASSFGDIFYNNSFKQGLLPVVLPEAEVTELREAIERGNSTRVAVDLATQTVTGPGGFTAKFQIAPFQKKKLLEGLDDIALTLASSDRIAAFEVGFDREMPWLTVDQAR</sequence>
<comment type="similarity">
    <text evidence="4">Belongs to the LeuD family. LeuD type 1 subfamily.</text>
</comment>
<evidence type="ECO:0000256" key="7">
    <source>
        <dbReference type="ARBA" id="ARBA00022430"/>
    </source>
</evidence>
<dbReference type="EMBL" id="MLJW01003985">
    <property type="protein sequence ID" value="OIQ70875.1"/>
    <property type="molecule type" value="Genomic_DNA"/>
</dbReference>
<dbReference type="HAMAP" id="MF_01031">
    <property type="entry name" value="LeuD_type1"/>
    <property type="match status" value="1"/>
</dbReference>
<dbReference type="EC" id="4.2.1.33" evidence="6"/>
<dbReference type="NCBIfam" id="TIGR00171">
    <property type="entry name" value="leuD"/>
    <property type="match status" value="1"/>
</dbReference>
<dbReference type="InterPro" id="IPR050075">
    <property type="entry name" value="LeuD"/>
</dbReference>
<dbReference type="InterPro" id="IPR033940">
    <property type="entry name" value="IPMI_Swivel"/>
</dbReference>
<keyword evidence="9 14" id="KW-0456">Lyase</keyword>
<reference evidence="14" key="1">
    <citation type="submission" date="2016-10" db="EMBL/GenBank/DDBJ databases">
        <title>Sequence of Gallionella enrichment culture.</title>
        <authorList>
            <person name="Poehlein A."/>
            <person name="Muehling M."/>
            <person name="Daniel R."/>
        </authorList>
    </citation>
    <scope>NUCLEOTIDE SEQUENCE</scope>
</reference>
<dbReference type="Pfam" id="PF00694">
    <property type="entry name" value="Aconitase_C"/>
    <property type="match status" value="1"/>
</dbReference>
<evidence type="ECO:0000256" key="4">
    <source>
        <dbReference type="ARBA" id="ARBA00009845"/>
    </source>
</evidence>
<dbReference type="GO" id="GO:0009316">
    <property type="term" value="C:3-isopropylmalate dehydratase complex"/>
    <property type="evidence" value="ECO:0007669"/>
    <property type="project" value="InterPro"/>
</dbReference>
<dbReference type="FunFam" id="3.20.19.10:FF:000003">
    <property type="entry name" value="3-isopropylmalate dehydratase small subunit"/>
    <property type="match status" value="1"/>
</dbReference>
<feature type="domain" description="Aconitase A/isopropylmalate dehydratase small subunit swivel" evidence="13">
    <location>
        <begin position="3"/>
        <end position="123"/>
    </location>
</feature>
<dbReference type="GO" id="GO:0003861">
    <property type="term" value="F:3-isopropylmalate dehydratase activity"/>
    <property type="evidence" value="ECO:0007669"/>
    <property type="project" value="UniProtKB-EC"/>
</dbReference>
<evidence type="ECO:0000256" key="5">
    <source>
        <dbReference type="ARBA" id="ARBA00011271"/>
    </source>
</evidence>
<evidence type="ECO:0000256" key="2">
    <source>
        <dbReference type="ARBA" id="ARBA00002695"/>
    </source>
</evidence>
<evidence type="ECO:0000313" key="14">
    <source>
        <dbReference type="EMBL" id="OIQ70875.1"/>
    </source>
</evidence>
<dbReference type="Gene3D" id="3.20.19.10">
    <property type="entry name" value="Aconitase, domain 4"/>
    <property type="match status" value="1"/>
</dbReference>
<evidence type="ECO:0000256" key="8">
    <source>
        <dbReference type="ARBA" id="ARBA00022605"/>
    </source>
</evidence>